<organism evidence="1 2">
    <name type="scientific">Geoalkalibacter subterraneus</name>
    <dbReference type="NCBI Taxonomy" id="483547"/>
    <lineage>
        <taxon>Bacteria</taxon>
        <taxon>Pseudomonadati</taxon>
        <taxon>Thermodesulfobacteriota</taxon>
        <taxon>Desulfuromonadia</taxon>
        <taxon>Desulfuromonadales</taxon>
        <taxon>Geoalkalibacteraceae</taxon>
        <taxon>Geoalkalibacter</taxon>
    </lineage>
</organism>
<reference evidence="1 2" key="1">
    <citation type="journal article" date="2015" name="Genome Announc.">
        <title>Genomes of Geoalkalibacter ferrihydriticus Z-0531T and Geoalkalibacter subterraneus Red1T, Two Haloalkaliphilic Metal-Reducing Deltaproteobacteria.</title>
        <authorList>
            <person name="Badalamenti J.P."/>
            <person name="Krajmalnik-Brown R."/>
            <person name="Torres C.I."/>
            <person name="Bond D.R."/>
        </authorList>
    </citation>
    <scope>NUCLEOTIDE SEQUENCE [LARGE SCALE GENOMIC DNA]</scope>
    <source>
        <strain evidence="1 2">Red1</strain>
    </source>
</reference>
<evidence type="ECO:0000313" key="1">
    <source>
        <dbReference type="EMBL" id="AJF05567.1"/>
    </source>
</evidence>
<dbReference type="KEGG" id="gsb:GSUB_01850"/>
<protein>
    <recommendedName>
        <fullName evidence="3">Glycosyl transferase family 28 C-terminal domain-containing protein</fullName>
    </recommendedName>
</protein>
<dbReference type="SUPFAM" id="SSF53756">
    <property type="entry name" value="UDP-Glycosyltransferase/glycogen phosphorylase"/>
    <property type="match status" value="1"/>
</dbReference>
<accession>A0A0B5FBN9</accession>
<dbReference type="PANTHER" id="PTHR38134:SF2">
    <property type="entry name" value="GALACTOKINASE"/>
    <property type="match status" value="1"/>
</dbReference>
<dbReference type="Proteomes" id="UP000035036">
    <property type="component" value="Chromosome"/>
</dbReference>
<keyword evidence="2" id="KW-1185">Reference proteome</keyword>
<sequence length="366" mass="40140">MPKIRYYISGHGLGHASRGCQIINTLRRLYPDLQVEVVSNAHAWFFDGFLSQGVPVARRQLDVGVVQRDSLVMDEVETLRAARRLQLDSRRLIEDEARSLRESGIDLAVSDISSKVFPAARCAGITGVGIANFTWEWIYQDFVARHPDYADVVAALHQEYGQASKYLLLPFHGDFPAEVPQEELPLVARKACRPRDEVRKALGLSASRKVALVSFGGFGVDGLDLTALTRLKEWTFLIESRMGSGAENVRVIAPRTQSYPDLVAAADVVVTKPGYGIVSEAIANDTAVLYVSRGAFREQALLVQALSRSARACEIDQGALLRGDWGPFLERAVTQAPPRERLQVDDGTEAARQIAGLAGVERSIGV</sequence>
<gene>
    <name evidence="1" type="ORF">GSUB_01850</name>
</gene>
<proteinExistence type="predicted"/>
<dbReference type="AlphaFoldDB" id="A0A0B5FBN9"/>
<dbReference type="STRING" id="483547.GSUB_01850"/>
<dbReference type="PANTHER" id="PTHR38134">
    <property type="entry name" value="SLR1395 PROTEIN"/>
    <property type="match status" value="1"/>
</dbReference>
<dbReference type="RefSeq" id="WP_040198945.1">
    <property type="nucleotide sequence ID" value="NZ_CP010311.1"/>
</dbReference>
<dbReference type="HOGENOM" id="CLU_044082_0_0_7"/>
<evidence type="ECO:0008006" key="3">
    <source>
        <dbReference type="Google" id="ProtNLM"/>
    </source>
</evidence>
<name>A0A0B5FBN9_9BACT</name>
<dbReference type="EMBL" id="CP010311">
    <property type="protein sequence ID" value="AJF05567.1"/>
    <property type="molecule type" value="Genomic_DNA"/>
</dbReference>
<evidence type="ECO:0000313" key="2">
    <source>
        <dbReference type="Proteomes" id="UP000035036"/>
    </source>
</evidence>
<dbReference type="InterPro" id="IPR053205">
    <property type="entry name" value="GHMP_kinase_L-arabinokinase"/>
</dbReference>
<dbReference type="OrthoDB" id="9776616at2"/>
<dbReference type="Gene3D" id="3.40.50.2000">
    <property type="entry name" value="Glycogen Phosphorylase B"/>
    <property type="match status" value="1"/>
</dbReference>